<dbReference type="Pfam" id="PF00010">
    <property type="entry name" value="HLH"/>
    <property type="match status" value="1"/>
</dbReference>
<proteinExistence type="predicted"/>
<feature type="signal peptide" evidence="2">
    <location>
        <begin position="1"/>
        <end position="23"/>
    </location>
</feature>
<dbReference type="AlphaFoldDB" id="A0A4U0UJ91"/>
<feature type="domain" description="BHLH" evidence="3">
    <location>
        <begin position="368"/>
        <end position="438"/>
    </location>
</feature>
<keyword evidence="2" id="KW-0732">Signal</keyword>
<evidence type="ECO:0000256" key="2">
    <source>
        <dbReference type="SAM" id="SignalP"/>
    </source>
</evidence>
<feature type="region of interest" description="Disordered" evidence="1">
    <location>
        <begin position="171"/>
        <end position="195"/>
    </location>
</feature>
<dbReference type="Proteomes" id="UP000310066">
    <property type="component" value="Unassembled WGS sequence"/>
</dbReference>
<comment type="caution">
    <text evidence="4">The sequence shown here is derived from an EMBL/GenBank/DDBJ whole genome shotgun (WGS) entry which is preliminary data.</text>
</comment>
<organism evidence="4 5">
    <name type="scientific">Friedmanniomyces endolithicus</name>
    <dbReference type="NCBI Taxonomy" id="329885"/>
    <lineage>
        <taxon>Eukaryota</taxon>
        <taxon>Fungi</taxon>
        <taxon>Dikarya</taxon>
        <taxon>Ascomycota</taxon>
        <taxon>Pezizomycotina</taxon>
        <taxon>Dothideomycetes</taxon>
        <taxon>Dothideomycetidae</taxon>
        <taxon>Mycosphaerellales</taxon>
        <taxon>Teratosphaeriaceae</taxon>
        <taxon>Friedmanniomyces</taxon>
    </lineage>
</organism>
<dbReference type="InterPro" id="IPR036638">
    <property type="entry name" value="HLH_DNA-bd_sf"/>
</dbReference>
<reference evidence="4 5" key="1">
    <citation type="submission" date="2017-03" db="EMBL/GenBank/DDBJ databases">
        <title>Genomes of endolithic fungi from Antarctica.</title>
        <authorList>
            <person name="Coleine C."/>
            <person name="Masonjones S."/>
            <person name="Stajich J.E."/>
        </authorList>
    </citation>
    <scope>NUCLEOTIDE SEQUENCE [LARGE SCALE GENOMIC DNA]</scope>
    <source>
        <strain evidence="4 5">CCFEE 5311</strain>
    </source>
</reference>
<feature type="chain" id="PRO_5020355093" description="BHLH domain-containing protein" evidence="2">
    <location>
        <begin position="24"/>
        <end position="1122"/>
    </location>
</feature>
<feature type="compositionally biased region" description="Low complexity" evidence="1">
    <location>
        <begin position="510"/>
        <end position="529"/>
    </location>
</feature>
<accession>A0A4U0UJ91</accession>
<feature type="compositionally biased region" description="Low complexity" evidence="1">
    <location>
        <begin position="312"/>
        <end position="333"/>
    </location>
</feature>
<dbReference type="CDD" id="cd11399">
    <property type="entry name" value="bHLHzip_scHMS1_like"/>
    <property type="match status" value="1"/>
</dbReference>
<dbReference type="OrthoDB" id="5596743at2759"/>
<feature type="compositionally biased region" description="Basic and acidic residues" evidence="1">
    <location>
        <begin position="347"/>
        <end position="356"/>
    </location>
</feature>
<evidence type="ECO:0000259" key="3">
    <source>
        <dbReference type="PROSITE" id="PS50888"/>
    </source>
</evidence>
<dbReference type="PROSITE" id="PS50888">
    <property type="entry name" value="BHLH"/>
    <property type="match status" value="1"/>
</dbReference>
<dbReference type="Pfam" id="PF09427">
    <property type="entry name" value="DUF2014"/>
    <property type="match status" value="1"/>
</dbReference>
<dbReference type="Pfam" id="PF26534">
    <property type="entry name" value="NTF2_7"/>
    <property type="match status" value="1"/>
</dbReference>
<feature type="compositionally biased region" description="Polar residues" evidence="1">
    <location>
        <begin position="176"/>
        <end position="192"/>
    </location>
</feature>
<dbReference type="InterPro" id="IPR011598">
    <property type="entry name" value="bHLH_dom"/>
</dbReference>
<dbReference type="GO" id="GO:0032933">
    <property type="term" value="P:SREBP signaling pathway"/>
    <property type="evidence" value="ECO:0007669"/>
    <property type="project" value="InterPro"/>
</dbReference>
<feature type="region of interest" description="Disordered" evidence="1">
    <location>
        <begin position="297"/>
        <end position="374"/>
    </location>
</feature>
<dbReference type="SUPFAM" id="SSF47459">
    <property type="entry name" value="HLH, helix-loop-helix DNA-binding domain"/>
    <property type="match status" value="1"/>
</dbReference>
<dbReference type="GO" id="GO:0045944">
    <property type="term" value="P:positive regulation of transcription by RNA polymerase II"/>
    <property type="evidence" value="ECO:0007669"/>
    <property type="project" value="InterPro"/>
</dbReference>
<dbReference type="Gene3D" id="4.10.280.10">
    <property type="entry name" value="Helix-loop-helix DNA-binding domain"/>
    <property type="match status" value="1"/>
</dbReference>
<evidence type="ECO:0000313" key="4">
    <source>
        <dbReference type="EMBL" id="TKA35527.1"/>
    </source>
</evidence>
<dbReference type="SMART" id="SM00353">
    <property type="entry name" value="HLH"/>
    <property type="match status" value="1"/>
</dbReference>
<dbReference type="PANTHER" id="PTHR47336">
    <property type="entry name" value="TRANSCRIPTION FACTOR HMS1-RELATED"/>
    <property type="match status" value="1"/>
</dbReference>
<evidence type="ECO:0000256" key="1">
    <source>
        <dbReference type="SAM" id="MobiDB-lite"/>
    </source>
</evidence>
<dbReference type="InterPro" id="IPR058645">
    <property type="entry name" value="NTF2-like_dom_7"/>
</dbReference>
<gene>
    <name evidence="4" type="ORF">B0A54_13114</name>
</gene>
<dbReference type="InterPro" id="IPR052099">
    <property type="entry name" value="Regulatory_TF_Diverse"/>
</dbReference>
<evidence type="ECO:0000313" key="5">
    <source>
        <dbReference type="Proteomes" id="UP000310066"/>
    </source>
</evidence>
<feature type="compositionally biased region" description="Low complexity" evidence="1">
    <location>
        <begin position="481"/>
        <end position="500"/>
    </location>
</feature>
<dbReference type="GO" id="GO:0046983">
    <property type="term" value="F:protein dimerization activity"/>
    <property type="evidence" value="ECO:0007669"/>
    <property type="project" value="InterPro"/>
</dbReference>
<dbReference type="EMBL" id="NAJP01000068">
    <property type="protein sequence ID" value="TKA35527.1"/>
    <property type="molecule type" value="Genomic_DNA"/>
</dbReference>
<feature type="compositionally biased region" description="Basic residues" evidence="1">
    <location>
        <begin position="336"/>
        <end position="346"/>
    </location>
</feature>
<dbReference type="PANTHER" id="PTHR47336:SF2">
    <property type="entry name" value="TRANSCRIPTION FACTOR HMS1-RELATED"/>
    <property type="match status" value="1"/>
</dbReference>
<sequence>MKLPIIAPLAASVASILPIGASALCLLPSDAQTLSTNFGKLISNYSNKLANETLTPNFIDHSESVNTLIDSGGSAPQALLGNTFSSRAQFEAASSAQPSEPFTVKNMWYNCDTITVRWESDQTPEPVVGISVLHTKFTAQLQNPSLFQIDEVWADGQEGEDWEDWLRWDPAADPTSPDTGTFHSGSSKNDSPLQDPAIPVLPGSDLFGKRSGDDGLAPPLIVDEDALDFGMNSMLSNEPFLFGLSNNVASGFNSNAQAYLPLQQEMPRIDTNWTLPSNVQPEEVTLSALSNEHARFPFNALPPDNIPDLHRSTGSSSQQRTSSSGNSDSNSPPHSAPKKRAGRKRKAEIEQEKAAENGESVDGDEPPVKKTSHNVIEKRYRNNLNDKIVELRNAVPALRAMGRADNGGYEEDLEGLTPAHKLNKATVMGKATEYIKHLEKRNKTIADEMEALQARLDAVEAAIGTSRDRQVSMSKSPPRPGSSTRPRQSSGASQKSASGSLYASQDAPRYPGQSGVQQQQQYTQSQQQPNYAPQPRPAVDAQNQQGQYVYGRNRGGVVGKVMMGAMASIMIMEGFSGGQQDDDDTRQLFAVPTTLLKRGLVESASSSPATLARHATLPLLKLMCIIGAFLYLIIPLLHFSTPRKHHKKRHAIRLPQVPSLASPVEVRRKAWLTALQTVYVPKHFLLEVAAVTAKMVSLSLRRLIGSDTWNAITGTNKEEAAARCKAWDIAIDAQLAGGDAEVSYHRLLLTLMASGTLPDSPVRLMQKAVHFRVFFWELSNAGYGNMVGFKALTEKVGRIYWDSARKLQKELTQTQHQYGGHRREDEEVELLPDHLAHLVDLDCDDVLNDEMIQRGWNLAWNKPSAFHTTPNTPRDSVVEDHAIRSPLDAVAAWYANMIIDDTLLNAMGEQPSSLDTEYYLNLAIGITPPASATQVRALAAKAVLSSTRRDANIIAALEALPPASTTASSMNLVNHAPAAPDVRTALTLAKLLSLLSPNSSSTSAPSTAQSREKAFDRLAALHIPAPNLTLLTAVACYHLLRLTTQERLALPSRAARGLEDTAANLRLWIGTLAGRRAGLEGEECGRVVDLCLGVVGKVGGWVGEADSGYGSGCGSGDVSPVR</sequence>
<feature type="region of interest" description="Disordered" evidence="1">
    <location>
        <begin position="464"/>
        <end position="542"/>
    </location>
</feature>
<name>A0A4U0UJ91_9PEZI</name>
<dbReference type="STRING" id="329885.A0A4U0UJ91"/>
<dbReference type="InterPro" id="IPR019006">
    <property type="entry name" value="Sre1_C"/>
</dbReference>
<protein>
    <recommendedName>
        <fullName evidence="3">BHLH domain-containing protein</fullName>
    </recommendedName>
</protein>